<dbReference type="EMBL" id="KV875095">
    <property type="protein sequence ID" value="OIW32297.1"/>
    <property type="molecule type" value="Genomic_DNA"/>
</dbReference>
<dbReference type="PANTHER" id="PTHR24148">
    <property type="entry name" value="ANKYRIN REPEAT DOMAIN-CONTAINING PROTEIN 39 HOMOLOG-RELATED"/>
    <property type="match status" value="1"/>
</dbReference>
<dbReference type="InParanoid" id="A0A1J7JG23"/>
<dbReference type="InterPro" id="IPR010730">
    <property type="entry name" value="HET"/>
</dbReference>
<dbReference type="OrthoDB" id="5571888at2759"/>
<organism evidence="2 3">
    <name type="scientific">Coniochaeta ligniaria NRRL 30616</name>
    <dbReference type="NCBI Taxonomy" id="1408157"/>
    <lineage>
        <taxon>Eukaryota</taxon>
        <taxon>Fungi</taxon>
        <taxon>Dikarya</taxon>
        <taxon>Ascomycota</taxon>
        <taxon>Pezizomycotina</taxon>
        <taxon>Sordariomycetes</taxon>
        <taxon>Sordariomycetidae</taxon>
        <taxon>Coniochaetales</taxon>
        <taxon>Coniochaetaceae</taxon>
        <taxon>Coniochaeta</taxon>
    </lineage>
</organism>
<accession>A0A1J7JG23</accession>
<gene>
    <name evidence="2" type="ORF">CONLIGDRAFT_563977</name>
</gene>
<feature type="non-terminal residue" evidence="2">
    <location>
        <position position="1"/>
    </location>
</feature>
<sequence>IRLLRIQQGRFNDPVHCQISHEHLRQILPPYEAVSYTWADETGDRSKKAVIILDCKRFMVTTNCERALRRIRLEGRSRLVWIDAICINQDSDAERTHQVQLMAQIHARANTVLMYIG</sequence>
<dbReference type="InterPro" id="IPR052895">
    <property type="entry name" value="HetReg/Transcr_Mod"/>
</dbReference>
<evidence type="ECO:0000313" key="3">
    <source>
        <dbReference type="Proteomes" id="UP000182658"/>
    </source>
</evidence>
<evidence type="ECO:0000259" key="1">
    <source>
        <dbReference type="Pfam" id="PF06985"/>
    </source>
</evidence>
<reference evidence="2 3" key="1">
    <citation type="submission" date="2016-10" db="EMBL/GenBank/DDBJ databases">
        <title>Draft genome sequence of Coniochaeta ligniaria NRRL30616, a lignocellulolytic fungus for bioabatement of inhibitors in plant biomass hydrolysates.</title>
        <authorList>
            <consortium name="DOE Joint Genome Institute"/>
            <person name="Jimenez D.J."/>
            <person name="Hector R.E."/>
            <person name="Riley R."/>
            <person name="Sun H."/>
            <person name="Grigoriev I.V."/>
            <person name="Van Elsas J.D."/>
            <person name="Nichols N.N."/>
        </authorList>
    </citation>
    <scope>NUCLEOTIDE SEQUENCE [LARGE SCALE GENOMIC DNA]</scope>
    <source>
        <strain evidence="2 3">NRRL 30616</strain>
    </source>
</reference>
<feature type="non-terminal residue" evidence="2">
    <location>
        <position position="117"/>
    </location>
</feature>
<dbReference type="STRING" id="1408157.A0A1J7JG23"/>
<dbReference type="PANTHER" id="PTHR24148:SF73">
    <property type="entry name" value="HET DOMAIN PROTEIN (AFU_ORTHOLOGUE AFUA_8G01020)"/>
    <property type="match status" value="1"/>
</dbReference>
<evidence type="ECO:0000313" key="2">
    <source>
        <dbReference type="EMBL" id="OIW32297.1"/>
    </source>
</evidence>
<dbReference type="AlphaFoldDB" id="A0A1J7JG23"/>
<name>A0A1J7JG23_9PEZI</name>
<dbReference type="Proteomes" id="UP000182658">
    <property type="component" value="Unassembled WGS sequence"/>
</dbReference>
<proteinExistence type="predicted"/>
<keyword evidence="3" id="KW-1185">Reference proteome</keyword>
<feature type="domain" description="Heterokaryon incompatibility" evidence="1">
    <location>
        <begin position="31"/>
        <end position="116"/>
    </location>
</feature>
<protein>
    <recommendedName>
        <fullName evidence="1">Heterokaryon incompatibility domain-containing protein</fullName>
    </recommendedName>
</protein>
<dbReference type="Pfam" id="PF06985">
    <property type="entry name" value="HET"/>
    <property type="match status" value="1"/>
</dbReference>